<name>A0A1F5EUJ1_9BACT</name>
<dbReference type="Gene3D" id="3.40.50.10420">
    <property type="entry name" value="NagB/RpiA/CoA transferase-like"/>
    <property type="match status" value="1"/>
</dbReference>
<protein>
    <recommendedName>
        <fullName evidence="1">LUD domain-containing protein</fullName>
    </recommendedName>
</protein>
<comment type="caution">
    <text evidence="2">The sequence shown here is derived from an EMBL/GenBank/DDBJ whole genome shotgun (WGS) entry which is preliminary data.</text>
</comment>
<dbReference type="InterPro" id="IPR024185">
    <property type="entry name" value="FTHF_cligase-like_sf"/>
</dbReference>
<dbReference type="STRING" id="1817722.A2703_01240"/>
<dbReference type="Pfam" id="PF02589">
    <property type="entry name" value="LUD_dom"/>
    <property type="match status" value="1"/>
</dbReference>
<accession>A0A1F5EUJ1</accession>
<organism evidence="2 3">
    <name type="scientific">Candidatus Collierbacteria bacterium RIFCSPHIGHO2_01_FULL_50_25</name>
    <dbReference type="NCBI Taxonomy" id="1817722"/>
    <lineage>
        <taxon>Bacteria</taxon>
        <taxon>Candidatus Collieribacteriota</taxon>
    </lineage>
</organism>
<reference evidence="2 3" key="1">
    <citation type="journal article" date="2016" name="Nat. Commun.">
        <title>Thousands of microbial genomes shed light on interconnected biogeochemical processes in an aquifer system.</title>
        <authorList>
            <person name="Anantharaman K."/>
            <person name="Brown C.T."/>
            <person name="Hug L.A."/>
            <person name="Sharon I."/>
            <person name="Castelle C.J."/>
            <person name="Probst A.J."/>
            <person name="Thomas B.C."/>
            <person name="Singh A."/>
            <person name="Wilkins M.J."/>
            <person name="Karaoz U."/>
            <person name="Brodie E.L."/>
            <person name="Williams K.H."/>
            <person name="Hubbard S.S."/>
            <person name="Banfield J.F."/>
        </authorList>
    </citation>
    <scope>NUCLEOTIDE SEQUENCE [LARGE SCALE GENOMIC DNA]</scope>
</reference>
<dbReference type="PANTHER" id="PTHR36179:SF2">
    <property type="entry name" value="LUD DOMAIN-CONTAINING PROTEIN"/>
    <property type="match status" value="1"/>
</dbReference>
<dbReference type="InterPro" id="IPR003741">
    <property type="entry name" value="LUD_dom"/>
</dbReference>
<evidence type="ECO:0000313" key="2">
    <source>
        <dbReference type="EMBL" id="OGD71045.1"/>
    </source>
</evidence>
<dbReference type="InterPro" id="IPR037171">
    <property type="entry name" value="NagB/RpiA_transferase-like"/>
</dbReference>
<dbReference type="EMBL" id="MFAG01000041">
    <property type="protein sequence ID" value="OGD71045.1"/>
    <property type="molecule type" value="Genomic_DNA"/>
</dbReference>
<dbReference type="Proteomes" id="UP000177979">
    <property type="component" value="Unassembled WGS sequence"/>
</dbReference>
<evidence type="ECO:0000259" key="1">
    <source>
        <dbReference type="Pfam" id="PF02589"/>
    </source>
</evidence>
<gene>
    <name evidence="2" type="ORF">A2703_01240</name>
</gene>
<sequence>MWNILASEERIAKTIKALTENGIVAEAVNTGEEAKKRLLEIIPAGVAVMNMSSTTLDQIGITKEIVEGNKYVAVKKKLMTMDREKDSRRMQEMGAAPEYAIGSVHAVTEAGQLVVASNSGSQIPAYAYGAEKVIWVVGTQKIVANLDDAMKRIYEYTLDLESERVRKANMMPKSNVSKMLIINKEVRPDRLFLIFVREVLGF</sequence>
<proteinExistence type="predicted"/>
<feature type="domain" description="LUD" evidence="1">
    <location>
        <begin position="11"/>
        <end position="160"/>
    </location>
</feature>
<dbReference type="SUPFAM" id="SSF100950">
    <property type="entry name" value="NagB/RpiA/CoA transferase-like"/>
    <property type="match status" value="1"/>
</dbReference>
<dbReference type="PANTHER" id="PTHR36179">
    <property type="entry name" value="LUD_DOM DOMAIN-CONTAINING PROTEIN"/>
    <property type="match status" value="1"/>
</dbReference>
<evidence type="ECO:0000313" key="3">
    <source>
        <dbReference type="Proteomes" id="UP000177979"/>
    </source>
</evidence>
<dbReference type="AlphaFoldDB" id="A0A1F5EUJ1"/>